<dbReference type="AlphaFoldDB" id="A0A102L127"/>
<accession>A0A102L127</accession>
<proteinExistence type="predicted"/>
<sequence length="69" mass="7404">MRVSSHVFPEVSAQLLRVTPGAHYLESLGIATPLLARPLRVVDGMAIVDDTPGSGIVWNDDAVARHLVD</sequence>
<organism evidence="1 2">
    <name type="scientific">Burkholderia ubonensis</name>
    <dbReference type="NCBI Taxonomy" id="101571"/>
    <lineage>
        <taxon>Bacteria</taxon>
        <taxon>Pseudomonadati</taxon>
        <taxon>Pseudomonadota</taxon>
        <taxon>Betaproteobacteria</taxon>
        <taxon>Burkholderiales</taxon>
        <taxon>Burkholderiaceae</taxon>
        <taxon>Burkholderia</taxon>
        <taxon>Burkholderia cepacia complex</taxon>
    </lineage>
</organism>
<dbReference type="Gene3D" id="3.20.20.120">
    <property type="entry name" value="Enolase-like C-terminal domain"/>
    <property type="match status" value="1"/>
</dbReference>
<gene>
    <name evidence="1" type="ORF">WI38_00560</name>
</gene>
<dbReference type="EMBL" id="LOTN01000044">
    <property type="protein sequence ID" value="KUZ86964.1"/>
    <property type="molecule type" value="Genomic_DNA"/>
</dbReference>
<reference evidence="1 2" key="1">
    <citation type="submission" date="2015-11" db="EMBL/GenBank/DDBJ databases">
        <title>Expanding the genomic diversity of Burkholderia species for the development of highly accurate diagnostics.</title>
        <authorList>
            <person name="Sahl J."/>
            <person name="Keim P."/>
            <person name="Wagner D."/>
        </authorList>
    </citation>
    <scope>NUCLEOTIDE SEQUENCE [LARGE SCALE GENOMIC DNA]</scope>
    <source>
        <strain evidence="1 2">RF32-BP4</strain>
    </source>
</reference>
<evidence type="ECO:0008006" key="3">
    <source>
        <dbReference type="Google" id="ProtNLM"/>
    </source>
</evidence>
<name>A0A102L127_9BURK</name>
<evidence type="ECO:0000313" key="1">
    <source>
        <dbReference type="EMBL" id="KUZ86964.1"/>
    </source>
</evidence>
<protein>
    <recommendedName>
        <fullName evidence="3">Enolase C-terminal domain-containing protein</fullName>
    </recommendedName>
</protein>
<dbReference type="SUPFAM" id="SSF51604">
    <property type="entry name" value="Enolase C-terminal domain-like"/>
    <property type="match status" value="1"/>
</dbReference>
<dbReference type="InterPro" id="IPR036849">
    <property type="entry name" value="Enolase-like_C_sf"/>
</dbReference>
<evidence type="ECO:0000313" key="2">
    <source>
        <dbReference type="Proteomes" id="UP000065521"/>
    </source>
</evidence>
<dbReference type="Proteomes" id="UP000065521">
    <property type="component" value="Unassembled WGS sequence"/>
</dbReference>
<comment type="caution">
    <text evidence="1">The sequence shown here is derived from an EMBL/GenBank/DDBJ whole genome shotgun (WGS) entry which is preliminary data.</text>
</comment>